<sequence>MLLIDSDVYRKASSKELDAITVELLFSTIAKMAVLARYEKESKGAYLLEDTFTTGNANQFCWVNKFLLTHKKDIPANLDYSETYNWVEAKQKIFIRMLDETLGDKRMKNDCRS</sequence>
<dbReference type="Proteomes" id="UP000325177">
    <property type="component" value="Chromosome"/>
</dbReference>
<accession>A0A5P1UX40</accession>
<protein>
    <submittedName>
        <fullName evidence="1">Uncharacterized protein</fullName>
    </submittedName>
</protein>
<name>A0A5P1UX40_9GAMM</name>
<evidence type="ECO:0000313" key="2">
    <source>
        <dbReference type="Proteomes" id="UP000325177"/>
    </source>
</evidence>
<dbReference type="EMBL" id="CP043909">
    <property type="protein sequence ID" value="QER41154.1"/>
    <property type="molecule type" value="Genomic_DNA"/>
</dbReference>
<evidence type="ECO:0000313" key="1">
    <source>
        <dbReference type="EMBL" id="QER41154.1"/>
    </source>
</evidence>
<proteinExistence type="predicted"/>
<organism evidence="1 2">
    <name type="scientific">Acinetobacter suaedae</name>
    <dbReference type="NCBI Taxonomy" id="2609668"/>
    <lineage>
        <taxon>Bacteria</taxon>
        <taxon>Pseudomonadati</taxon>
        <taxon>Pseudomonadota</taxon>
        <taxon>Gammaproteobacteria</taxon>
        <taxon>Moraxellales</taxon>
        <taxon>Moraxellaceae</taxon>
        <taxon>Acinetobacter</taxon>
    </lineage>
</organism>
<keyword evidence="2" id="KW-1185">Reference proteome</keyword>
<reference evidence="1 2" key="1">
    <citation type="submission" date="2019-09" db="EMBL/GenBank/DDBJ databases">
        <title>Acinetobacter sp. C16S1 isolated from saline soil.</title>
        <authorList>
            <person name="Xu L."/>
            <person name="Sun J.-Q."/>
        </authorList>
    </citation>
    <scope>NUCLEOTIDE SEQUENCE [LARGE SCALE GENOMIC DNA]</scope>
    <source>
        <strain evidence="1 2">C16S1</strain>
    </source>
</reference>
<gene>
    <name evidence="1" type="ORF">F2A31_10490</name>
</gene>
<dbReference type="KEGG" id="asue:F2A31_10490"/>
<dbReference type="AlphaFoldDB" id="A0A5P1UX40"/>